<feature type="region of interest" description="Disordered" evidence="1">
    <location>
        <begin position="1"/>
        <end position="30"/>
    </location>
</feature>
<dbReference type="InterPro" id="IPR046529">
    <property type="entry name" value="DUF6594"/>
</dbReference>
<gene>
    <name evidence="4" type="ORF">M409DRAFT_21840</name>
</gene>
<feature type="domain" description="DUF6594" evidence="3">
    <location>
        <begin position="45"/>
        <end position="300"/>
    </location>
</feature>
<dbReference type="AlphaFoldDB" id="A0A6A6CKC0"/>
<organism evidence="4 5">
    <name type="scientific">Zasmidium cellare ATCC 36951</name>
    <dbReference type="NCBI Taxonomy" id="1080233"/>
    <lineage>
        <taxon>Eukaryota</taxon>
        <taxon>Fungi</taxon>
        <taxon>Dikarya</taxon>
        <taxon>Ascomycota</taxon>
        <taxon>Pezizomycotina</taxon>
        <taxon>Dothideomycetes</taxon>
        <taxon>Dothideomycetidae</taxon>
        <taxon>Mycosphaerellales</taxon>
        <taxon>Mycosphaerellaceae</taxon>
        <taxon>Zasmidium</taxon>
    </lineage>
</organism>
<accession>A0A6A6CKC0</accession>
<dbReference type="PANTHER" id="PTHR34502:SF4">
    <property type="entry name" value="DUF6594 DOMAIN-CONTAINING PROTEIN"/>
    <property type="match status" value="1"/>
</dbReference>
<protein>
    <recommendedName>
        <fullName evidence="3">DUF6594 domain-containing protein</fullName>
    </recommendedName>
</protein>
<proteinExistence type="predicted"/>
<feature type="transmembrane region" description="Helical" evidence="2">
    <location>
        <begin position="232"/>
        <end position="254"/>
    </location>
</feature>
<evidence type="ECO:0000313" key="4">
    <source>
        <dbReference type="EMBL" id="KAF2167687.1"/>
    </source>
</evidence>
<dbReference type="PANTHER" id="PTHR34502">
    <property type="entry name" value="DUF6594 DOMAIN-CONTAINING PROTEIN-RELATED"/>
    <property type="match status" value="1"/>
</dbReference>
<dbReference type="GeneID" id="54559326"/>
<dbReference type="OrthoDB" id="5416037at2759"/>
<dbReference type="RefSeq" id="XP_033668576.1">
    <property type="nucleotide sequence ID" value="XM_033806054.1"/>
</dbReference>
<feature type="transmembrane region" description="Helical" evidence="2">
    <location>
        <begin position="261"/>
        <end position="279"/>
    </location>
</feature>
<dbReference type="Proteomes" id="UP000799537">
    <property type="component" value="Unassembled WGS sequence"/>
</dbReference>
<reference evidence="4" key="1">
    <citation type="journal article" date="2020" name="Stud. Mycol.">
        <title>101 Dothideomycetes genomes: a test case for predicting lifestyles and emergence of pathogens.</title>
        <authorList>
            <person name="Haridas S."/>
            <person name="Albert R."/>
            <person name="Binder M."/>
            <person name="Bloem J."/>
            <person name="Labutti K."/>
            <person name="Salamov A."/>
            <person name="Andreopoulos B."/>
            <person name="Baker S."/>
            <person name="Barry K."/>
            <person name="Bills G."/>
            <person name="Bluhm B."/>
            <person name="Cannon C."/>
            <person name="Castanera R."/>
            <person name="Culley D."/>
            <person name="Daum C."/>
            <person name="Ezra D."/>
            <person name="Gonzalez J."/>
            <person name="Henrissat B."/>
            <person name="Kuo A."/>
            <person name="Liang C."/>
            <person name="Lipzen A."/>
            <person name="Lutzoni F."/>
            <person name="Magnuson J."/>
            <person name="Mondo S."/>
            <person name="Nolan M."/>
            <person name="Ohm R."/>
            <person name="Pangilinan J."/>
            <person name="Park H.-J."/>
            <person name="Ramirez L."/>
            <person name="Alfaro M."/>
            <person name="Sun H."/>
            <person name="Tritt A."/>
            <person name="Yoshinaga Y."/>
            <person name="Zwiers L.-H."/>
            <person name="Turgeon B."/>
            <person name="Goodwin S."/>
            <person name="Spatafora J."/>
            <person name="Crous P."/>
            <person name="Grigoriev I."/>
        </authorList>
    </citation>
    <scope>NUCLEOTIDE SEQUENCE</scope>
    <source>
        <strain evidence="4">ATCC 36951</strain>
    </source>
</reference>
<keyword evidence="5" id="KW-1185">Reference proteome</keyword>
<evidence type="ECO:0000259" key="3">
    <source>
        <dbReference type="Pfam" id="PF20237"/>
    </source>
</evidence>
<dbReference type="Pfam" id="PF20237">
    <property type="entry name" value="DUF6594"/>
    <property type="match status" value="1"/>
</dbReference>
<dbReference type="EMBL" id="ML993592">
    <property type="protein sequence ID" value="KAF2167687.1"/>
    <property type="molecule type" value="Genomic_DNA"/>
</dbReference>
<evidence type="ECO:0000256" key="1">
    <source>
        <dbReference type="SAM" id="MobiDB-lite"/>
    </source>
</evidence>
<keyword evidence="2" id="KW-1133">Transmembrane helix</keyword>
<sequence>MAHGQNHYVPALSLKPPSPHPNPDPRYSKLDDEEKQDWAWQYYGYPGLSQWMGSSNDFFLLRKFSALNARALLYLQNEISQKERMIEEWDHFTMQCPPGEGGCGSFRKDQASQLTRARSHLLIESIPLLRDYYNLVNAYAPIKTRPTASDDQRNNLINWFINHPNAIDDEEKLFMDPARRGDLFPIVSKQKPPLAVWLEKVRFFRLPFGLRKRPDRVEAEETRYHSATGVEIASSVVIIVVGLGLLFGPMWWLNYVSDDRYRLSIITGFVSLFATWLWMAAGPRAFEILAGTAAYAAVLMVFLQVQKEA</sequence>
<evidence type="ECO:0000256" key="2">
    <source>
        <dbReference type="SAM" id="Phobius"/>
    </source>
</evidence>
<evidence type="ECO:0000313" key="5">
    <source>
        <dbReference type="Proteomes" id="UP000799537"/>
    </source>
</evidence>
<keyword evidence="2" id="KW-0472">Membrane</keyword>
<keyword evidence="2" id="KW-0812">Transmembrane</keyword>
<feature type="transmembrane region" description="Helical" evidence="2">
    <location>
        <begin position="285"/>
        <end position="303"/>
    </location>
</feature>
<name>A0A6A6CKC0_ZASCE</name>